<feature type="compositionally biased region" description="Basic and acidic residues" evidence="1">
    <location>
        <begin position="616"/>
        <end position="645"/>
    </location>
</feature>
<evidence type="ECO:0000256" key="1">
    <source>
        <dbReference type="SAM" id="MobiDB-lite"/>
    </source>
</evidence>
<name>A0A6P6TR01_COFAR</name>
<dbReference type="InterPro" id="IPR003618">
    <property type="entry name" value="TFIIS_cen_dom"/>
</dbReference>
<keyword evidence="3" id="KW-1185">Reference proteome</keyword>
<reference evidence="3" key="1">
    <citation type="journal article" date="2025" name="Foods">
        <title>Unveiling the Microbial Signatures of Arabica Coffee Cherries: Insights into Ripeness Specific Diversity, Functional Traits, and Implications for Quality and Safety.</title>
        <authorList>
            <consortium name="RefSeq"/>
            <person name="Tenea G.N."/>
            <person name="Cifuentes V."/>
            <person name="Reyes P."/>
            <person name="Cevallos-Vallejos M."/>
        </authorList>
    </citation>
    <scope>NUCLEOTIDE SEQUENCE [LARGE SCALE GENOMIC DNA]</scope>
</reference>
<dbReference type="PROSITE" id="PS51321">
    <property type="entry name" value="TFIIS_CENTRAL"/>
    <property type="match status" value="1"/>
</dbReference>
<evidence type="ECO:0000313" key="3">
    <source>
        <dbReference type="Proteomes" id="UP001652660"/>
    </source>
</evidence>
<feature type="compositionally biased region" description="Polar residues" evidence="1">
    <location>
        <begin position="526"/>
        <end position="539"/>
    </location>
</feature>
<dbReference type="SMART" id="SM00510">
    <property type="entry name" value="TFS2M"/>
    <property type="match status" value="1"/>
</dbReference>
<feature type="region of interest" description="Disordered" evidence="1">
    <location>
        <begin position="959"/>
        <end position="1074"/>
    </location>
</feature>
<dbReference type="InterPro" id="IPR012921">
    <property type="entry name" value="SPOC_C"/>
</dbReference>
<feature type="compositionally biased region" description="Polar residues" evidence="1">
    <location>
        <begin position="254"/>
        <end position="265"/>
    </location>
</feature>
<feature type="region of interest" description="Disordered" evidence="1">
    <location>
        <begin position="477"/>
        <end position="550"/>
    </location>
</feature>
<feature type="compositionally biased region" description="Polar residues" evidence="1">
    <location>
        <begin position="999"/>
        <end position="1019"/>
    </location>
</feature>
<evidence type="ECO:0000259" key="2">
    <source>
        <dbReference type="PROSITE" id="PS51321"/>
    </source>
</evidence>
<evidence type="ECO:0000313" key="4">
    <source>
        <dbReference type="RefSeq" id="XP_027080884.2"/>
    </source>
</evidence>
<dbReference type="SUPFAM" id="SSF46942">
    <property type="entry name" value="Elongation factor TFIIS domain 2"/>
    <property type="match status" value="1"/>
</dbReference>
<feature type="compositionally biased region" description="Polar residues" evidence="1">
    <location>
        <begin position="899"/>
        <end position="914"/>
    </location>
</feature>
<feature type="compositionally biased region" description="Low complexity" evidence="1">
    <location>
        <begin position="492"/>
        <end position="509"/>
    </location>
</feature>
<feature type="compositionally biased region" description="Polar residues" evidence="1">
    <location>
        <begin position="843"/>
        <end position="860"/>
    </location>
</feature>
<feature type="region of interest" description="Disordered" evidence="1">
    <location>
        <begin position="813"/>
        <end position="918"/>
    </location>
</feature>
<dbReference type="PANTHER" id="PTHR11477">
    <property type="entry name" value="TRANSCRIPTION FACTOR S-II ZINC FINGER DOMAIN-CONTAINING PROTEIN"/>
    <property type="match status" value="1"/>
</dbReference>
<feature type="compositionally biased region" description="Basic and acidic residues" evidence="1">
    <location>
        <begin position="597"/>
        <end position="606"/>
    </location>
</feature>
<dbReference type="Proteomes" id="UP001652660">
    <property type="component" value="Chromosome 8c"/>
</dbReference>
<dbReference type="RefSeq" id="XP_027080884.2">
    <property type="nucleotide sequence ID" value="XM_027225083.2"/>
</dbReference>
<accession>A0A6P6TR01</accession>
<feature type="region of interest" description="Disordered" evidence="1">
    <location>
        <begin position="581"/>
        <end position="649"/>
    </location>
</feature>
<dbReference type="PANTHER" id="PTHR11477:SF20">
    <property type="entry name" value="SPOC DOMAIN _ TRANSCRIPTION ELONGATION FACTOR S-II PROTEIN"/>
    <property type="match status" value="1"/>
</dbReference>
<feature type="compositionally biased region" description="Basic residues" evidence="1">
    <location>
        <begin position="821"/>
        <end position="834"/>
    </location>
</feature>
<dbReference type="CDD" id="cd21538">
    <property type="entry name" value="SPOC_TFIIS"/>
    <property type="match status" value="1"/>
</dbReference>
<feature type="compositionally biased region" description="Basic and acidic residues" evidence="1">
    <location>
        <begin position="357"/>
        <end position="367"/>
    </location>
</feature>
<feature type="region of interest" description="Disordered" evidence="1">
    <location>
        <begin position="168"/>
        <end position="217"/>
    </location>
</feature>
<dbReference type="GO" id="GO:0005634">
    <property type="term" value="C:nucleus"/>
    <property type="evidence" value="ECO:0007669"/>
    <property type="project" value="TreeGrafter"/>
</dbReference>
<dbReference type="GeneID" id="113703648"/>
<reference evidence="4" key="2">
    <citation type="submission" date="2025-08" db="UniProtKB">
        <authorList>
            <consortium name="RefSeq"/>
        </authorList>
    </citation>
    <scope>IDENTIFICATION</scope>
    <source>
        <tissue evidence="4">Leaves</tissue>
    </source>
</reference>
<protein>
    <recommendedName>
        <fullName evidence="2">TFIIS central domain-containing protein</fullName>
    </recommendedName>
</protein>
<feature type="compositionally biased region" description="Basic and acidic residues" evidence="1">
    <location>
        <begin position="510"/>
        <end position="525"/>
    </location>
</feature>
<feature type="compositionally biased region" description="Polar residues" evidence="1">
    <location>
        <begin position="182"/>
        <end position="201"/>
    </location>
</feature>
<feature type="compositionally biased region" description="Acidic residues" evidence="1">
    <location>
        <begin position="965"/>
        <end position="974"/>
    </location>
</feature>
<dbReference type="AlphaFoldDB" id="A0A6P6TR01"/>
<dbReference type="GO" id="GO:0006351">
    <property type="term" value="P:DNA-templated transcription"/>
    <property type="evidence" value="ECO:0007669"/>
    <property type="project" value="InterPro"/>
</dbReference>
<gene>
    <name evidence="4" type="primary">LOC113703648</name>
</gene>
<organism evidence="3 4">
    <name type="scientific">Coffea arabica</name>
    <name type="common">Arabian coffee</name>
    <dbReference type="NCBI Taxonomy" id="13443"/>
    <lineage>
        <taxon>Eukaryota</taxon>
        <taxon>Viridiplantae</taxon>
        <taxon>Streptophyta</taxon>
        <taxon>Embryophyta</taxon>
        <taxon>Tracheophyta</taxon>
        <taxon>Spermatophyta</taxon>
        <taxon>Magnoliopsida</taxon>
        <taxon>eudicotyledons</taxon>
        <taxon>Gunneridae</taxon>
        <taxon>Pentapetalae</taxon>
        <taxon>asterids</taxon>
        <taxon>lamiids</taxon>
        <taxon>Gentianales</taxon>
        <taxon>Rubiaceae</taxon>
        <taxon>Ixoroideae</taxon>
        <taxon>Gardenieae complex</taxon>
        <taxon>Bertiereae - Coffeeae clade</taxon>
        <taxon>Coffeeae</taxon>
        <taxon>Coffea</taxon>
    </lineage>
</organism>
<proteinExistence type="predicted"/>
<feature type="domain" description="TFIIS central" evidence="2">
    <location>
        <begin position="362"/>
        <end position="471"/>
    </location>
</feature>
<sequence>MSNQLVSQQFQFPDGQMVHMDHLPEKADSLTGDMQKNFVGHVSSSPMPLHFTVTSEQMGTAELMPKSSAFQNVMVSTNQIGQIEPKGRILGFGASEGMLNNLGSQTAFLPSKRKAEMEAKTNIGPQNVGMPNKRTMQIGISPNSPQLLQPLSPNKKSMQMLSKVGPSVKQNLPASNKKMVRNDSTSNRTASHRVQTPKSRTVQHESSSKVQTESFGAVRSKMREQLAAALFLASQNPEKTPNTANNHADVSVNHETATDSQSNGSELVASGAHQQKHERSHESFALGESALLGKFDDAQGIPTKLPTSESTGHPPLLPDDDVSFSDNFFVKDELLQGNGLSWALDLDMQVIEEKEKPCTDKTEDLHAEGGATASEQVKSPEKLASEIEAELFKLFGGVNKKYKEKGRSLLFNLKDRNNPDLRERVMSGEITPDRLCSMTAEELASKELSEWRMAKAEELAQMVVLPDTDLRRRLVKTHKGEHQVEMEDDGISVDVSGGSSSPSRAPSKSTETRSPELDDTNDKENTASQKNASENQDPSGSFIIPSDGSDLMQGMMVDELKDVEFLPPIISLDEFMESLNSEPPFENLQVGAGRSTPRSDKDHTETDNEVGGSDSTSKDHGDTPDRADDAVRKDAAVESEKRKESPVAQNITHLATNASTVEHTWEGALQLSTSSSVKTFGVFVSGEKTSVTEWPSALEVKGRVRLDAFEKFIKDLPNSRSRAVMVMHFVLKDNLAESERANLSEAIESYVSDDRLGFAEPANGAELYLCPTKGRVVDMLSHYLSKDRTDIFNSSDNGLIGVIVWRKVQLSSTLSPNSSSHQKHTSLKRQHFTSRRQQEKDSNVNVNMMNKATPTSSHNRPPSRGVIPPPSDDDDSDIPPGFGPPAGGRDDDDLPEFNFSGNVNPRPSSSQNLHQGARMAARPVDQIRELIHKYGQTEASASAGASNDRWLGNRVSDVGLGIEPWNDDDDDDDMPEWRPQAPYQQHQPRQPGHGFHQPLQPTYGSQTGLPTPHLQQQLNPAMVPSQAPATWHQGAHRWVEPPVNPGNVPGGGQYYRMPGVRSGQRQDSTRSRGY</sequence>
<dbReference type="Pfam" id="PF07744">
    <property type="entry name" value="SPOC"/>
    <property type="match status" value="1"/>
</dbReference>
<dbReference type="OrthoDB" id="1884872at2759"/>
<dbReference type="Gene3D" id="1.10.472.30">
    <property type="entry name" value="Transcription elongation factor S-II, central domain"/>
    <property type="match status" value="1"/>
</dbReference>
<dbReference type="InterPro" id="IPR036575">
    <property type="entry name" value="TFIIS_cen_dom_sf"/>
</dbReference>
<dbReference type="Pfam" id="PF07500">
    <property type="entry name" value="TFIIS_M"/>
    <property type="match status" value="1"/>
</dbReference>
<feature type="region of interest" description="Disordered" evidence="1">
    <location>
        <begin position="357"/>
        <end position="380"/>
    </location>
</feature>
<feature type="region of interest" description="Disordered" evidence="1">
    <location>
        <begin position="254"/>
        <end position="283"/>
    </location>
</feature>
<feature type="region of interest" description="Disordered" evidence="1">
    <location>
        <begin position="298"/>
        <end position="319"/>
    </location>
</feature>